<evidence type="ECO:0000313" key="4">
    <source>
        <dbReference type="Proteomes" id="UP001180020"/>
    </source>
</evidence>
<reference evidence="3" key="1">
    <citation type="journal article" date="2023" name="Nat. Commun.">
        <title>Diploid and tetraploid genomes of Acorus and the evolution of monocots.</title>
        <authorList>
            <person name="Ma L."/>
            <person name="Liu K.W."/>
            <person name="Li Z."/>
            <person name="Hsiao Y.Y."/>
            <person name="Qi Y."/>
            <person name="Fu T."/>
            <person name="Tang G.D."/>
            <person name="Zhang D."/>
            <person name="Sun W.H."/>
            <person name="Liu D.K."/>
            <person name="Li Y."/>
            <person name="Chen G.Z."/>
            <person name="Liu X.D."/>
            <person name="Liao X.Y."/>
            <person name="Jiang Y.T."/>
            <person name="Yu X."/>
            <person name="Hao Y."/>
            <person name="Huang J."/>
            <person name="Zhao X.W."/>
            <person name="Ke S."/>
            <person name="Chen Y.Y."/>
            <person name="Wu W.L."/>
            <person name="Hsu J.L."/>
            <person name="Lin Y.F."/>
            <person name="Huang M.D."/>
            <person name="Li C.Y."/>
            <person name="Huang L."/>
            <person name="Wang Z.W."/>
            <person name="Zhao X."/>
            <person name="Zhong W.Y."/>
            <person name="Peng D.H."/>
            <person name="Ahmad S."/>
            <person name="Lan S."/>
            <person name="Zhang J.S."/>
            <person name="Tsai W.C."/>
            <person name="Van de Peer Y."/>
            <person name="Liu Z.J."/>
        </authorList>
    </citation>
    <scope>NUCLEOTIDE SEQUENCE</scope>
    <source>
        <strain evidence="3">CP</strain>
    </source>
</reference>
<gene>
    <name evidence="3" type="ORF">QJS10_CPA06g00242</name>
</gene>
<dbReference type="InterPro" id="IPR046960">
    <property type="entry name" value="PPR_At4g14850-like_plant"/>
</dbReference>
<dbReference type="GO" id="GO:0009451">
    <property type="term" value="P:RNA modification"/>
    <property type="evidence" value="ECO:0007669"/>
    <property type="project" value="InterPro"/>
</dbReference>
<dbReference type="Proteomes" id="UP001180020">
    <property type="component" value="Unassembled WGS sequence"/>
</dbReference>
<dbReference type="Pfam" id="PF01535">
    <property type="entry name" value="PPR"/>
    <property type="match status" value="1"/>
</dbReference>
<keyword evidence="1" id="KW-0677">Repeat</keyword>
<protein>
    <recommendedName>
        <fullName evidence="5">Pentatricopeptide repeat-containing protein</fullName>
    </recommendedName>
</protein>
<dbReference type="EMBL" id="JAUJYO010000006">
    <property type="protein sequence ID" value="KAK1314785.1"/>
    <property type="molecule type" value="Genomic_DNA"/>
</dbReference>
<dbReference type="NCBIfam" id="TIGR00756">
    <property type="entry name" value="PPR"/>
    <property type="match status" value="1"/>
</dbReference>
<keyword evidence="4" id="KW-1185">Reference proteome</keyword>
<dbReference type="PANTHER" id="PTHR47926">
    <property type="entry name" value="PENTATRICOPEPTIDE REPEAT-CONTAINING PROTEIN"/>
    <property type="match status" value="1"/>
</dbReference>
<dbReference type="GO" id="GO:0003723">
    <property type="term" value="F:RNA binding"/>
    <property type="evidence" value="ECO:0007669"/>
    <property type="project" value="InterPro"/>
</dbReference>
<organism evidence="3 4">
    <name type="scientific">Acorus calamus</name>
    <name type="common">Sweet flag</name>
    <dbReference type="NCBI Taxonomy" id="4465"/>
    <lineage>
        <taxon>Eukaryota</taxon>
        <taxon>Viridiplantae</taxon>
        <taxon>Streptophyta</taxon>
        <taxon>Embryophyta</taxon>
        <taxon>Tracheophyta</taxon>
        <taxon>Spermatophyta</taxon>
        <taxon>Magnoliopsida</taxon>
        <taxon>Liliopsida</taxon>
        <taxon>Acoraceae</taxon>
        <taxon>Acorus</taxon>
    </lineage>
</organism>
<dbReference type="InterPro" id="IPR002885">
    <property type="entry name" value="PPR_rpt"/>
</dbReference>
<evidence type="ECO:0008006" key="5">
    <source>
        <dbReference type="Google" id="ProtNLM"/>
    </source>
</evidence>
<evidence type="ECO:0000313" key="3">
    <source>
        <dbReference type="EMBL" id="KAK1314785.1"/>
    </source>
</evidence>
<evidence type="ECO:0000256" key="2">
    <source>
        <dbReference type="PROSITE-ProRule" id="PRU00708"/>
    </source>
</evidence>
<proteinExistence type="predicted"/>
<reference evidence="3" key="2">
    <citation type="submission" date="2023-06" db="EMBL/GenBank/DDBJ databases">
        <authorList>
            <person name="Ma L."/>
            <person name="Liu K.-W."/>
            <person name="Li Z."/>
            <person name="Hsiao Y.-Y."/>
            <person name="Qi Y."/>
            <person name="Fu T."/>
            <person name="Tang G."/>
            <person name="Zhang D."/>
            <person name="Sun W.-H."/>
            <person name="Liu D.-K."/>
            <person name="Li Y."/>
            <person name="Chen G.-Z."/>
            <person name="Liu X.-D."/>
            <person name="Liao X.-Y."/>
            <person name="Jiang Y.-T."/>
            <person name="Yu X."/>
            <person name="Hao Y."/>
            <person name="Huang J."/>
            <person name="Zhao X.-W."/>
            <person name="Ke S."/>
            <person name="Chen Y.-Y."/>
            <person name="Wu W.-L."/>
            <person name="Hsu J.-L."/>
            <person name="Lin Y.-F."/>
            <person name="Huang M.-D."/>
            <person name="Li C.-Y."/>
            <person name="Huang L."/>
            <person name="Wang Z.-W."/>
            <person name="Zhao X."/>
            <person name="Zhong W.-Y."/>
            <person name="Peng D.-H."/>
            <person name="Ahmad S."/>
            <person name="Lan S."/>
            <person name="Zhang J.-S."/>
            <person name="Tsai W.-C."/>
            <person name="Van De Peer Y."/>
            <person name="Liu Z.-J."/>
        </authorList>
    </citation>
    <scope>NUCLEOTIDE SEQUENCE</scope>
    <source>
        <strain evidence="3">CP</strain>
        <tissue evidence="3">Leaves</tissue>
    </source>
</reference>
<sequence length="74" mass="8518">MAHSMKVENMNCAMMLFEEMPEKTTVSWNAIIAGHAKVGDVESVVLLFDQMPSKNTVTWTSMRSQDTPKERKRW</sequence>
<name>A0AAV9EMP2_ACOCL</name>
<evidence type="ECO:0000256" key="1">
    <source>
        <dbReference type="ARBA" id="ARBA00022737"/>
    </source>
</evidence>
<feature type="repeat" description="PPR" evidence="2">
    <location>
        <begin position="24"/>
        <end position="58"/>
    </location>
</feature>
<dbReference type="InterPro" id="IPR011990">
    <property type="entry name" value="TPR-like_helical_dom_sf"/>
</dbReference>
<dbReference type="Gene3D" id="1.25.40.10">
    <property type="entry name" value="Tetratricopeptide repeat domain"/>
    <property type="match status" value="1"/>
</dbReference>
<dbReference type="PROSITE" id="PS51375">
    <property type="entry name" value="PPR"/>
    <property type="match status" value="1"/>
</dbReference>
<dbReference type="AlphaFoldDB" id="A0AAV9EMP2"/>
<dbReference type="PANTHER" id="PTHR47926:SF347">
    <property type="entry name" value="PENTATRICOPEPTIDE REPEAT-CONTAINING PROTEIN"/>
    <property type="match status" value="1"/>
</dbReference>
<accession>A0AAV9EMP2</accession>
<comment type="caution">
    <text evidence="3">The sequence shown here is derived from an EMBL/GenBank/DDBJ whole genome shotgun (WGS) entry which is preliminary data.</text>
</comment>